<dbReference type="EMBL" id="JARBJD010000412">
    <property type="protein sequence ID" value="KAK2942387.1"/>
    <property type="molecule type" value="Genomic_DNA"/>
</dbReference>
<evidence type="ECO:0000313" key="15">
    <source>
        <dbReference type="Proteomes" id="UP001281761"/>
    </source>
</evidence>
<evidence type="ECO:0000256" key="11">
    <source>
        <dbReference type="SAM" id="MobiDB-lite"/>
    </source>
</evidence>
<keyword evidence="4 9" id="KW-0547">Nucleotide-binding</keyword>
<dbReference type="Gene3D" id="3.30.310.80">
    <property type="entry name" value="Kinase associated domain 1, KA1"/>
    <property type="match status" value="1"/>
</dbReference>
<comment type="catalytic activity">
    <reaction evidence="8">
        <text>L-seryl-[protein] + ATP = O-phospho-L-seryl-[protein] + ADP + H(+)</text>
        <dbReference type="Rhea" id="RHEA:17989"/>
        <dbReference type="Rhea" id="RHEA-COMP:9863"/>
        <dbReference type="Rhea" id="RHEA-COMP:11604"/>
        <dbReference type="ChEBI" id="CHEBI:15378"/>
        <dbReference type="ChEBI" id="CHEBI:29999"/>
        <dbReference type="ChEBI" id="CHEBI:30616"/>
        <dbReference type="ChEBI" id="CHEBI:83421"/>
        <dbReference type="ChEBI" id="CHEBI:456216"/>
        <dbReference type="EC" id="2.7.11.1"/>
    </reaction>
</comment>
<dbReference type="InterPro" id="IPR028375">
    <property type="entry name" value="KA1/Ssp2_C"/>
</dbReference>
<dbReference type="InterPro" id="IPR011009">
    <property type="entry name" value="Kinase-like_dom_sf"/>
</dbReference>
<dbReference type="CDD" id="cd14003">
    <property type="entry name" value="STKc_AMPK-like"/>
    <property type="match status" value="1"/>
</dbReference>
<feature type="binding site" evidence="9">
    <location>
        <position position="50"/>
    </location>
    <ligand>
        <name>ATP</name>
        <dbReference type="ChEBI" id="CHEBI:30616"/>
    </ligand>
</feature>
<evidence type="ECO:0000313" key="14">
    <source>
        <dbReference type="EMBL" id="KAK2942387.1"/>
    </source>
</evidence>
<dbReference type="InterPro" id="IPR008271">
    <property type="entry name" value="Ser/Thr_kinase_AS"/>
</dbReference>
<dbReference type="PROSITE" id="PS50011">
    <property type="entry name" value="PROTEIN_KINASE_DOM"/>
    <property type="match status" value="1"/>
</dbReference>
<dbReference type="Pfam" id="PF02149">
    <property type="entry name" value="KA1"/>
    <property type="match status" value="1"/>
</dbReference>
<dbReference type="CDD" id="cd14335">
    <property type="entry name" value="UBA_SnRK1_plant"/>
    <property type="match status" value="1"/>
</dbReference>
<feature type="compositionally biased region" description="Basic and acidic residues" evidence="11">
    <location>
        <begin position="508"/>
        <end position="517"/>
    </location>
</feature>
<keyword evidence="2 14" id="KW-0723">Serine/threonine-protein kinase</keyword>
<dbReference type="Proteomes" id="UP001281761">
    <property type="component" value="Unassembled WGS sequence"/>
</dbReference>
<dbReference type="EC" id="2.7.11.1" evidence="1"/>
<evidence type="ECO:0000256" key="1">
    <source>
        <dbReference type="ARBA" id="ARBA00012513"/>
    </source>
</evidence>
<dbReference type="PROSITE" id="PS50032">
    <property type="entry name" value="KA1"/>
    <property type="match status" value="1"/>
</dbReference>
<evidence type="ECO:0000259" key="13">
    <source>
        <dbReference type="PROSITE" id="PS50032"/>
    </source>
</evidence>
<name>A0ABQ9WUH9_9EUKA</name>
<evidence type="ECO:0000256" key="9">
    <source>
        <dbReference type="PROSITE-ProRule" id="PRU10141"/>
    </source>
</evidence>
<evidence type="ECO:0000256" key="8">
    <source>
        <dbReference type="ARBA" id="ARBA00048679"/>
    </source>
</evidence>
<feature type="compositionally biased region" description="Pro residues" evidence="11">
    <location>
        <begin position="381"/>
        <end position="391"/>
    </location>
</feature>
<dbReference type="InterPro" id="IPR017441">
    <property type="entry name" value="Protein_kinase_ATP_BS"/>
</dbReference>
<keyword evidence="10" id="KW-0175">Coiled coil</keyword>
<dbReference type="PANTHER" id="PTHR24346">
    <property type="entry name" value="MAP/MICROTUBULE AFFINITY-REGULATING KINASE"/>
    <property type="match status" value="1"/>
</dbReference>
<dbReference type="Pfam" id="PF00069">
    <property type="entry name" value="Pkinase"/>
    <property type="match status" value="1"/>
</dbReference>
<dbReference type="InterPro" id="IPR000719">
    <property type="entry name" value="Prot_kinase_dom"/>
</dbReference>
<dbReference type="SMART" id="SM00220">
    <property type="entry name" value="S_TKc"/>
    <property type="match status" value="1"/>
</dbReference>
<evidence type="ECO:0000259" key="12">
    <source>
        <dbReference type="PROSITE" id="PS50011"/>
    </source>
</evidence>
<keyword evidence="6 9" id="KW-0067">ATP-binding</keyword>
<dbReference type="PROSITE" id="PS00107">
    <property type="entry name" value="PROTEIN_KINASE_ATP"/>
    <property type="match status" value="1"/>
</dbReference>
<dbReference type="SUPFAM" id="SSF103243">
    <property type="entry name" value="KA1-like"/>
    <property type="match status" value="1"/>
</dbReference>
<proteinExistence type="predicted"/>
<evidence type="ECO:0000256" key="6">
    <source>
        <dbReference type="ARBA" id="ARBA00022840"/>
    </source>
</evidence>
<dbReference type="SUPFAM" id="SSF56112">
    <property type="entry name" value="Protein kinase-like (PK-like)"/>
    <property type="match status" value="1"/>
</dbReference>
<protein>
    <recommendedName>
        <fullName evidence="1">non-specific serine/threonine protein kinase</fullName>
        <ecNumber evidence="1">2.7.11.1</ecNumber>
    </recommendedName>
</protein>
<comment type="catalytic activity">
    <reaction evidence="7">
        <text>L-threonyl-[protein] + ATP = O-phospho-L-threonyl-[protein] + ADP + H(+)</text>
        <dbReference type="Rhea" id="RHEA:46608"/>
        <dbReference type="Rhea" id="RHEA-COMP:11060"/>
        <dbReference type="Rhea" id="RHEA-COMP:11605"/>
        <dbReference type="ChEBI" id="CHEBI:15378"/>
        <dbReference type="ChEBI" id="CHEBI:30013"/>
        <dbReference type="ChEBI" id="CHEBI:30616"/>
        <dbReference type="ChEBI" id="CHEBI:61977"/>
        <dbReference type="ChEBI" id="CHEBI:456216"/>
        <dbReference type="EC" id="2.7.11.1"/>
    </reaction>
</comment>
<comment type="caution">
    <text evidence="14">The sequence shown here is derived from an EMBL/GenBank/DDBJ whole genome shotgun (WGS) entry which is preliminary data.</text>
</comment>
<evidence type="ECO:0000256" key="2">
    <source>
        <dbReference type="ARBA" id="ARBA00022527"/>
    </source>
</evidence>
<evidence type="ECO:0000256" key="5">
    <source>
        <dbReference type="ARBA" id="ARBA00022777"/>
    </source>
</evidence>
<evidence type="ECO:0000256" key="3">
    <source>
        <dbReference type="ARBA" id="ARBA00022679"/>
    </source>
</evidence>
<dbReference type="GO" id="GO:0004674">
    <property type="term" value="F:protein serine/threonine kinase activity"/>
    <property type="evidence" value="ECO:0007669"/>
    <property type="project" value="UniProtKB-KW"/>
</dbReference>
<dbReference type="Gene3D" id="1.10.510.10">
    <property type="entry name" value="Transferase(Phosphotransferase) domain 1"/>
    <property type="match status" value="1"/>
</dbReference>
<sequence>MSTPRPASQQTLNKVKRVGNYLLGKTIGRGSFGKVKLATHTITGEKVAAKILDKEKIRDVGDMERITREINVLKLLYHPNILRLYEVIDTQRHIYIITEYVEGGELFDYIVHHGRLKEREACRFFHMLLNGVDYCHQHGVIHRDLKPENLLLDGQRALKIIDFGLSNRIRPGSLLKTACGSPCYAAPEMIEGKMYDGRKSDLWSCGVILFALVCGFLPFEDSNTQALYQKILHARYRCPSSLSADCRSLISKILEVDPEKRYTVDQIRQHPWFIDNFVGQHIDEIPIADFSPSSTPLIDAGVVNELESLGYSRDTTIQCIRQKKHNQIVASYRLLLEKKIREAKAQGSEYIINPIDLTPPPLPTTQTTQVAAIPPTITPTTAPPTASPPPQTTSKTSTSPQPNTARRNSTRSKVTRSDTKPEKPAPAVSPAGSYGIDKDEAEMIRTKKEVTEQSRRRHSLFPSINVRKKEEKKEEKKDEKKKKGTEAIAALPDDDEEMDITALQLTTQKKEQKKEEKKDDEDGEEMPASIAQRQHTQKTKRMSIANQHEAIKAYEERKEKKEEEKKAGGGEKKELRVWKTIFNVSATSTKPPEVIMGEVQKQMKQMKIECRRPANSFTLKCHFPEKGLRFEVEICRLPRLEEVCFVNMKRMSGETFVWKEFCTQFFASLQL</sequence>
<feature type="compositionally biased region" description="Basic and acidic residues" evidence="11">
    <location>
        <begin position="436"/>
        <end position="454"/>
    </location>
</feature>
<gene>
    <name evidence="14" type="ORF">BLNAU_22698</name>
</gene>
<organism evidence="14 15">
    <name type="scientific">Blattamonas nauphoetae</name>
    <dbReference type="NCBI Taxonomy" id="2049346"/>
    <lineage>
        <taxon>Eukaryota</taxon>
        <taxon>Metamonada</taxon>
        <taxon>Preaxostyla</taxon>
        <taxon>Oxymonadida</taxon>
        <taxon>Blattamonas</taxon>
    </lineage>
</organism>
<accession>A0ABQ9WUH9</accession>
<dbReference type="PROSITE" id="PS00108">
    <property type="entry name" value="PROTEIN_KINASE_ST"/>
    <property type="match status" value="1"/>
</dbReference>
<evidence type="ECO:0000256" key="10">
    <source>
        <dbReference type="SAM" id="Coils"/>
    </source>
</evidence>
<feature type="compositionally biased region" description="Basic and acidic residues" evidence="11">
    <location>
        <begin position="467"/>
        <end position="478"/>
    </location>
</feature>
<feature type="region of interest" description="Disordered" evidence="11">
    <location>
        <begin position="375"/>
        <end position="543"/>
    </location>
</feature>
<feature type="domain" description="KA1" evidence="13">
    <location>
        <begin position="621"/>
        <end position="671"/>
    </location>
</feature>
<keyword evidence="3 14" id="KW-0808">Transferase</keyword>
<dbReference type="PANTHER" id="PTHR24346:SF82">
    <property type="entry name" value="KP78A-RELATED"/>
    <property type="match status" value="1"/>
</dbReference>
<reference evidence="14 15" key="1">
    <citation type="journal article" date="2022" name="bioRxiv">
        <title>Genomics of Preaxostyla Flagellates Illuminates Evolutionary Transitions and the Path Towards Mitochondrial Loss.</title>
        <authorList>
            <person name="Novak L.V.F."/>
            <person name="Treitli S.C."/>
            <person name="Pyrih J."/>
            <person name="Halakuc P."/>
            <person name="Pipaliya S.V."/>
            <person name="Vacek V."/>
            <person name="Brzon O."/>
            <person name="Soukal P."/>
            <person name="Eme L."/>
            <person name="Dacks J.B."/>
            <person name="Karnkowska A."/>
            <person name="Elias M."/>
            <person name="Hampl V."/>
        </authorList>
    </citation>
    <scope>NUCLEOTIDE SEQUENCE [LARGE SCALE GENOMIC DNA]</scope>
    <source>
        <strain evidence="14">NAU3</strain>
        <tissue evidence="14">Gut</tissue>
    </source>
</reference>
<keyword evidence="15" id="KW-1185">Reference proteome</keyword>
<evidence type="ECO:0000256" key="7">
    <source>
        <dbReference type="ARBA" id="ARBA00047899"/>
    </source>
</evidence>
<feature type="domain" description="Protein kinase" evidence="12">
    <location>
        <begin position="21"/>
        <end position="273"/>
    </location>
</feature>
<feature type="coiled-coil region" evidence="10">
    <location>
        <begin position="544"/>
        <end position="571"/>
    </location>
</feature>
<evidence type="ECO:0000256" key="4">
    <source>
        <dbReference type="ARBA" id="ARBA00022741"/>
    </source>
</evidence>
<keyword evidence="5 14" id="KW-0418">Kinase</keyword>
<feature type="compositionally biased region" description="Low complexity" evidence="11">
    <location>
        <begin position="392"/>
        <end position="402"/>
    </location>
</feature>
<dbReference type="InterPro" id="IPR001772">
    <property type="entry name" value="KA1_dom"/>
</dbReference>